<comment type="function">
    <text evidence="3">Antitoxin component of a type II toxin-antitoxin (TA) system.</text>
</comment>
<organism evidence="4 5">
    <name type="scientific">Archaeoglobus fulgidus DSM 8774</name>
    <dbReference type="NCBI Taxonomy" id="1344584"/>
    <lineage>
        <taxon>Archaea</taxon>
        <taxon>Methanobacteriati</taxon>
        <taxon>Methanobacteriota</taxon>
        <taxon>Archaeoglobi</taxon>
        <taxon>Archaeoglobales</taxon>
        <taxon>Archaeoglobaceae</taxon>
        <taxon>Archaeoglobus</taxon>
    </lineage>
</organism>
<sequence length="71" mass="8484">MGEIIEAVYQKGVLKPLRKVSLREGEIVKVEIRETKKVTGRFYAKLRELEKRIERVEGAHRELEEIRDDRY</sequence>
<evidence type="ECO:0000256" key="1">
    <source>
        <dbReference type="ARBA" id="ARBA00006615"/>
    </source>
</evidence>
<dbReference type="SUPFAM" id="SSF141694">
    <property type="entry name" value="AF2212/PG0164-like"/>
    <property type="match status" value="1"/>
</dbReference>
<dbReference type="InterPro" id="IPR008203">
    <property type="entry name" value="AF2212-like"/>
</dbReference>
<protein>
    <recommendedName>
        <fullName evidence="3">Antitoxin</fullName>
    </recommendedName>
</protein>
<gene>
    <name evidence="4" type="ORF">AFULGI_00019620</name>
</gene>
<comment type="similarity">
    <text evidence="1 3">Belongs to the UPF0165 family.</text>
</comment>
<dbReference type="InterPro" id="IPR024069">
    <property type="entry name" value="AF2212-like_dom_sf"/>
</dbReference>
<dbReference type="AlphaFoldDB" id="A0A075WMF0"/>
<dbReference type="Proteomes" id="UP000028501">
    <property type="component" value="Chromosome"/>
</dbReference>
<reference evidence="4 5" key="1">
    <citation type="submission" date="2013-07" db="EMBL/GenBank/DDBJ databases">
        <title>Genome of Archaeoglobus fulgidus.</title>
        <authorList>
            <person name="Fiebig A."/>
            <person name="Birkeland N.-K."/>
        </authorList>
    </citation>
    <scope>NUCLEOTIDE SEQUENCE [LARGE SCALE GENOMIC DNA]</scope>
    <source>
        <strain evidence="4 5">DSM 8774</strain>
    </source>
</reference>
<evidence type="ECO:0000313" key="5">
    <source>
        <dbReference type="Proteomes" id="UP000028501"/>
    </source>
</evidence>
<dbReference type="RefSeq" id="WP_010879208.1">
    <property type="nucleotide sequence ID" value="NZ_CP006577.1"/>
</dbReference>
<name>A0A075WMF0_ARCFL</name>
<proteinExistence type="inferred from homology"/>
<dbReference type="KEGG" id="afg:AFULGI_00019620"/>
<dbReference type="GeneID" id="24795455"/>
<dbReference type="HOGENOM" id="CLU_200885_2_0_2"/>
<dbReference type="Pfam" id="PF01954">
    <property type="entry name" value="AF2212-like"/>
    <property type="match status" value="1"/>
</dbReference>
<dbReference type="Gene3D" id="4.10.1150.10">
    <property type="entry name" value="AF2212/PG0164-like"/>
    <property type="match status" value="1"/>
</dbReference>
<keyword evidence="2 3" id="KW-1277">Toxin-antitoxin system</keyword>
<evidence type="ECO:0000256" key="3">
    <source>
        <dbReference type="RuleBase" id="RU368051"/>
    </source>
</evidence>
<dbReference type="EMBL" id="CP006577">
    <property type="protein sequence ID" value="AIG98713.1"/>
    <property type="molecule type" value="Genomic_DNA"/>
</dbReference>
<accession>A0A075WMF0</accession>
<dbReference type="SMR" id="A0A075WMF0"/>
<evidence type="ECO:0000256" key="2">
    <source>
        <dbReference type="ARBA" id="ARBA00022649"/>
    </source>
</evidence>
<evidence type="ECO:0000313" key="4">
    <source>
        <dbReference type="EMBL" id="AIG98713.1"/>
    </source>
</evidence>